<evidence type="ECO:0000313" key="3">
    <source>
        <dbReference type="Proteomes" id="UP000323917"/>
    </source>
</evidence>
<dbReference type="InterPro" id="IPR001304">
    <property type="entry name" value="C-type_lectin-like"/>
</dbReference>
<protein>
    <submittedName>
        <fullName evidence="2">Lectin C-type domain protein</fullName>
    </submittedName>
</protein>
<dbReference type="InterPro" id="IPR050111">
    <property type="entry name" value="C-type_lectin/snaclec_domain"/>
</dbReference>
<dbReference type="EMBL" id="CP042913">
    <property type="protein sequence ID" value="QEG35958.1"/>
    <property type="molecule type" value="Genomic_DNA"/>
</dbReference>
<gene>
    <name evidence="2" type="ORF">Pr1d_32670</name>
</gene>
<reference evidence="2 3" key="1">
    <citation type="submission" date="2019-08" db="EMBL/GenBank/DDBJ databases">
        <title>Deep-cultivation of Planctomycetes and their phenomic and genomic characterization uncovers novel biology.</title>
        <authorList>
            <person name="Wiegand S."/>
            <person name="Jogler M."/>
            <person name="Boedeker C."/>
            <person name="Pinto D."/>
            <person name="Vollmers J."/>
            <person name="Rivas-Marin E."/>
            <person name="Kohn T."/>
            <person name="Peeters S.H."/>
            <person name="Heuer A."/>
            <person name="Rast P."/>
            <person name="Oberbeckmann S."/>
            <person name="Bunk B."/>
            <person name="Jeske O."/>
            <person name="Meyerdierks A."/>
            <person name="Storesund J.E."/>
            <person name="Kallscheuer N."/>
            <person name="Luecker S."/>
            <person name="Lage O.M."/>
            <person name="Pohl T."/>
            <person name="Merkel B.J."/>
            <person name="Hornburger P."/>
            <person name="Mueller R.-W."/>
            <person name="Bruemmer F."/>
            <person name="Labrenz M."/>
            <person name="Spormann A.M."/>
            <person name="Op den Camp H."/>
            <person name="Overmann J."/>
            <person name="Amann R."/>
            <person name="Jetten M.S.M."/>
            <person name="Mascher T."/>
            <person name="Medema M.H."/>
            <person name="Devos D.P."/>
            <person name="Kaster A.-K."/>
            <person name="Ovreas L."/>
            <person name="Rohde M."/>
            <person name="Galperin M.Y."/>
            <person name="Jogler C."/>
        </authorList>
    </citation>
    <scope>NUCLEOTIDE SEQUENCE [LARGE SCALE GENOMIC DNA]</scope>
    <source>
        <strain evidence="2 3">Pr1d</strain>
    </source>
</reference>
<dbReference type="InterPro" id="IPR016187">
    <property type="entry name" value="CTDL_fold"/>
</dbReference>
<dbReference type="KEGG" id="bgok:Pr1d_32670"/>
<evidence type="ECO:0000259" key="1">
    <source>
        <dbReference type="PROSITE" id="PS50041"/>
    </source>
</evidence>
<dbReference type="Pfam" id="PF00059">
    <property type="entry name" value="Lectin_C"/>
    <property type="match status" value="1"/>
</dbReference>
<keyword evidence="3" id="KW-1185">Reference proteome</keyword>
<feature type="domain" description="C-type lectin" evidence="1">
    <location>
        <begin position="57"/>
        <end position="171"/>
    </location>
</feature>
<dbReference type="Proteomes" id="UP000323917">
    <property type="component" value="Chromosome"/>
</dbReference>
<dbReference type="OrthoDB" id="291931at2"/>
<dbReference type="RefSeq" id="WP_148074392.1">
    <property type="nucleotide sequence ID" value="NZ_CP042913.1"/>
</dbReference>
<organism evidence="2 3">
    <name type="scientific">Bythopirellula goksoeyrii</name>
    <dbReference type="NCBI Taxonomy" id="1400387"/>
    <lineage>
        <taxon>Bacteria</taxon>
        <taxon>Pseudomonadati</taxon>
        <taxon>Planctomycetota</taxon>
        <taxon>Planctomycetia</taxon>
        <taxon>Pirellulales</taxon>
        <taxon>Lacipirellulaceae</taxon>
        <taxon>Bythopirellula</taxon>
    </lineage>
</organism>
<dbReference type="PROSITE" id="PS50041">
    <property type="entry name" value="C_TYPE_LECTIN_2"/>
    <property type="match status" value="1"/>
</dbReference>
<name>A0A5B9QAQ2_9BACT</name>
<accession>A0A5B9QAQ2</accession>
<evidence type="ECO:0000313" key="2">
    <source>
        <dbReference type="EMBL" id="QEG35958.1"/>
    </source>
</evidence>
<proteinExistence type="predicted"/>
<dbReference type="Gene3D" id="3.10.100.10">
    <property type="entry name" value="Mannose-Binding Protein A, subunit A"/>
    <property type="match status" value="1"/>
</dbReference>
<dbReference type="SMART" id="SM00034">
    <property type="entry name" value="CLECT"/>
    <property type="match status" value="1"/>
</dbReference>
<dbReference type="InterPro" id="IPR016186">
    <property type="entry name" value="C-type_lectin-like/link_sf"/>
</dbReference>
<dbReference type="SUPFAM" id="SSF56436">
    <property type="entry name" value="C-type lectin-like"/>
    <property type="match status" value="1"/>
</dbReference>
<sequence>MDTRLLFCFAVLTGVQHGEVRAEHVRWEIADGGNGHWYEVFQGPTDSYFNGVQRVINWPEAQLNAQAQGGYLATVTSSEENEFVFSLTDSPSNWQTDGIGNYFGAWLGAFQEPETQDPTAGWQWITGEPFAFANWHPGEPNDLFGQIDENRIAFFASESSTGQRSAFWNDEQATRLIVTAYVVEYVPEPTSLAVALASLFACSQFRLSVMNQIGERGIK</sequence>
<dbReference type="PANTHER" id="PTHR22803">
    <property type="entry name" value="MANNOSE, PHOSPHOLIPASE, LECTIN RECEPTOR RELATED"/>
    <property type="match status" value="1"/>
</dbReference>
<dbReference type="AlphaFoldDB" id="A0A5B9QAQ2"/>